<evidence type="ECO:0000313" key="5">
    <source>
        <dbReference type="Proteomes" id="UP000184233"/>
    </source>
</evidence>
<dbReference type="InterPro" id="IPR057666">
    <property type="entry name" value="DrpA_SLOG"/>
</dbReference>
<organism evidence="4 5">
    <name type="scientific">Candidatus Kapaibacterium thiocyanatum</name>
    <dbReference type="NCBI Taxonomy" id="1895771"/>
    <lineage>
        <taxon>Bacteria</taxon>
        <taxon>Pseudomonadati</taxon>
        <taxon>Candidatus Kapaibacteriota</taxon>
        <taxon>Candidatus Kapaibacteriia</taxon>
        <taxon>Candidatus Kapaibacteriales</taxon>
        <taxon>Candidatus Kapaibacteriaceae</taxon>
        <taxon>Candidatus Kapaibacterium</taxon>
    </lineage>
</organism>
<comment type="caution">
    <text evidence="4">The sequence shown here is derived from an EMBL/GenBank/DDBJ whole genome shotgun (WGS) entry which is preliminary data.</text>
</comment>
<dbReference type="Pfam" id="PF02481">
    <property type="entry name" value="DNA_processg_A"/>
    <property type="match status" value="1"/>
</dbReference>
<feature type="domain" description="DprA winged helix" evidence="3">
    <location>
        <begin position="288"/>
        <end position="345"/>
    </location>
</feature>
<dbReference type="Gene3D" id="1.10.10.10">
    <property type="entry name" value="Winged helix-like DNA-binding domain superfamily/Winged helix DNA-binding domain"/>
    <property type="match status" value="1"/>
</dbReference>
<dbReference type="EMBL" id="MKVH01000002">
    <property type="protein sequence ID" value="OJX61081.1"/>
    <property type="molecule type" value="Genomic_DNA"/>
</dbReference>
<gene>
    <name evidence="4" type="ORF">BGO89_00320</name>
</gene>
<feature type="domain" description="Smf/DprA SLOG" evidence="2">
    <location>
        <begin position="67"/>
        <end position="278"/>
    </location>
</feature>
<reference evidence="4 5" key="1">
    <citation type="submission" date="2016-09" db="EMBL/GenBank/DDBJ databases">
        <title>Genome-resolved meta-omics ties microbial dynamics to process performance in biotechnology for thiocyanate degradation.</title>
        <authorList>
            <person name="Kantor R.S."/>
            <person name="Huddy R.J."/>
            <person name="Iyer R."/>
            <person name="Thomas B.C."/>
            <person name="Brown C.T."/>
            <person name="Anantharaman K."/>
            <person name="Tringe S."/>
            <person name="Hettich R.L."/>
            <person name="Harrison S.T."/>
            <person name="Banfield J.F."/>
        </authorList>
    </citation>
    <scope>NUCLEOTIDE SEQUENCE [LARGE SCALE GENOMIC DNA]</scope>
    <source>
        <strain evidence="4">59-99</strain>
    </source>
</reference>
<dbReference type="Pfam" id="PF17782">
    <property type="entry name" value="WHD_DprA"/>
    <property type="match status" value="1"/>
</dbReference>
<sequence length="351" mass="37493">MQSPWPVDDIVALTRMRGLTSADIIALVRTCGTIDEALDRIGRTIGLPLGLDDTDVPPVDTSADSTIVTYFCDTYPARLRAIPHPPIVLDVRGRLPPDDVPAIAVVGTRAATAQYGRPVTESLVRAWVEAGCCIVSGLANGIDTLAHEATIAMSGITAAVIACGIDRITPAHAKRLAERIVDGGGCIVSEYARGQAALPPYFPQRNRIISGLGDAVVIVESKRTGGALITAEFARQHHRPLYAVPGPVTSQRSAGCNALLASGHARTLCDARQLLEDLGIDRLPGLGARPRPELSGIERRLIDTIGNGMTYVDDIARETALSVDTVLQTLLDLEFRGFVRRLPGQRFVAME</sequence>
<dbReference type="InterPro" id="IPR036388">
    <property type="entry name" value="WH-like_DNA-bd_sf"/>
</dbReference>
<dbReference type="PANTHER" id="PTHR43022">
    <property type="entry name" value="PROTEIN SMF"/>
    <property type="match status" value="1"/>
</dbReference>
<dbReference type="PANTHER" id="PTHR43022:SF1">
    <property type="entry name" value="PROTEIN SMF"/>
    <property type="match status" value="1"/>
</dbReference>
<name>A0A1M3L692_9BACT</name>
<evidence type="ECO:0000313" key="4">
    <source>
        <dbReference type="EMBL" id="OJX61081.1"/>
    </source>
</evidence>
<evidence type="ECO:0000259" key="2">
    <source>
        <dbReference type="Pfam" id="PF02481"/>
    </source>
</evidence>
<comment type="similarity">
    <text evidence="1">Belongs to the DprA/Smf family.</text>
</comment>
<evidence type="ECO:0000256" key="1">
    <source>
        <dbReference type="ARBA" id="ARBA00006525"/>
    </source>
</evidence>
<dbReference type="InterPro" id="IPR041614">
    <property type="entry name" value="DprA_WH"/>
</dbReference>
<proteinExistence type="inferred from homology"/>
<accession>A0A1M3L692</accession>
<dbReference type="AlphaFoldDB" id="A0A1M3L692"/>
<dbReference type="STRING" id="1895771.BGO89_00320"/>
<protein>
    <submittedName>
        <fullName evidence="4">DNA protecting protein DprA</fullName>
    </submittedName>
</protein>
<dbReference type="Proteomes" id="UP000184233">
    <property type="component" value="Unassembled WGS sequence"/>
</dbReference>
<dbReference type="SUPFAM" id="SSF102405">
    <property type="entry name" value="MCP/YpsA-like"/>
    <property type="match status" value="1"/>
</dbReference>
<dbReference type="Gene3D" id="3.40.50.450">
    <property type="match status" value="1"/>
</dbReference>
<dbReference type="GO" id="GO:0009294">
    <property type="term" value="P:DNA-mediated transformation"/>
    <property type="evidence" value="ECO:0007669"/>
    <property type="project" value="InterPro"/>
</dbReference>
<dbReference type="InterPro" id="IPR003488">
    <property type="entry name" value="DprA"/>
</dbReference>
<evidence type="ECO:0000259" key="3">
    <source>
        <dbReference type="Pfam" id="PF17782"/>
    </source>
</evidence>
<dbReference type="NCBIfam" id="TIGR00732">
    <property type="entry name" value="dprA"/>
    <property type="match status" value="1"/>
</dbReference>